<accession>A0A0V0IAR3</accession>
<reference evidence="1" key="1">
    <citation type="submission" date="2015-12" db="EMBL/GenBank/DDBJ databases">
        <title>Gene expression during late stages of embryo sac development: a critical building block for successful pollen-pistil interactions.</title>
        <authorList>
            <person name="Liu Y."/>
            <person name="Joly V."/>
            <person name="Sabar M."/>
            <person name="Matton D.P."/>
        </authorList>
    </citation>
    <scope>NUCLEOTIDE SEQUENCE</scope>
</reference>
<dbReference type="EMBL" id="GEDG01009205">
    <property type="protein sequence ID" value="JAP29338.1"/>
    <property type="molecule type" value="Transcribed_RNA"/>
</dbReference>
<name>A0A0V0IAR3_SOLCH</name>
<evidence type="ECO:0000313" key="1">
    <source>
        <dbReference type="EMBL" id="JAP29338.1"/>
    </source>
</evidence>
<organism evidence="1">
    <name type="scientific">Solanum chacoense</name>
    <name type="common">Chaco potato</name>
    <dbReference type="NCBI Taxonomy" id="4108"/>
    <lineage>
        <taxon>Eukaryota</taxon>
        <taxon>Viridiplantae</taxon>
        <taxon>Streptophyta</taxon>
        <taxon>Embryophyta</taxon>
        <taxon>Tracheophyta</taxon>
        <taxon>Spermatophyta</taxon>
        <taxon>Magnoliopsida</taxon>
        <taxon>eudicotyledons</taxon>
        <taxon>Gunneridae</taxon>
        <taxon>Pentapetalae</taxon>
        <taxon>asterids</taxon>
        <taxon>lamiids</taxon>
        <taxon>Solanales</taxon>
        <taxon>Solanaceae</taxon>
        <taxon>Solanoideae</taxon>
        <taxon>Solaneae</taxon>
        <taxon>Solanum</taxon>
    </lineage>
</organism>
<dbReference type="AlphaFoldDB" id="A0A0V0IAR3"/>
<protein>
    <submittedName>
        <fullName evidence="1">Putative ovule protein</fullName>
    </submittedName>
</protein>
<proteinExistence type="predicted"/>
<dbReference type="EMBL" id="GEDG01007767">
    <property type="protein sequence ID" value="JAP30734.1"/>
    <property type="molecule type" value="Transcribed_RNA"/>
</dbReference>
<sequence>MMKWLWKFANEDGMLGKDVITAKYGMKDKWMTTQVTIPYKCTVWRAIRNLWPMIQARTRVKLGNGRKTTFWDDKWNGTVGLRQAHLVIFFIFFENGNGHHLVIFTLCQWQQVTVANMWTGEGGNLGLRRQLNDWEIGNMTELLSYLDVHRSFAGTMMC</sequence>